<reference evidence="3 4" key="1">
    <citation type="submission" date="2014-08" db="EMBL/GenBank/DDBJ databases">
        <title>Complete genome of a marine bacteria Jeotgalibacillus malaysiensis.</title>
        <authorList>
            <person name="Yaakop A.S."/>
            <person name="Chan K.-G."/>
            <person name="Goh K.M."/>
        </authorList>
    </citation>
    <scope>NUCLEOTIDE SEQUENCE [LARGE SCALE GENOMIC DNA]</scope>
    <source>
        <strain evidence="3 4">D5</strain>
    </source>
</reference>
<evidence type="ECO:0000313" key="4">
    <source>
        <dbReference type="Proteomes" id="UP000031449"/>
    </source>
</evidence>
<accession>A0A0B5AR21</accession>
<dbReference type="AlphaFoldDB" id="A0A0B5AR21"/>
<dbReference type="PANTHER" id="PTHR43228">
    <property type="entry name" value="TWO-COMPONENT RESPONSE REGULATOR"/>
    <property type="match status" value="1"/>
</dbReference>
<dbReference type="EMBL" id="CP009416">
    <property type="protein sequence ID" value="AJD91107.1"/>
    <property type="molecule type" value="Genomic_DNA"/>
</dbReference>
<keyword evidence="1" id="KW-0597">Phosphoprotein</keyword>
<name>A0A0B5AR21_9BACL</name>
<dbReference type="SMART" id="SM00448">
    <property type="entry name" value="REC"/>
    <property type="match status" value="1"/>
</dbReference>
<dbReference type="Proteomes" id="UP000031449">
    <property type="component" value="Chromosome"/>
</dbReference>
<proteinExistence type="predicted"/>
<dbReference type="InterPro" id="IPR001789">
    <property type="entry name" value="Sig_transdc_resp-reg_receiver"/>
</dbReference>
<dbReference type="STRING" id="1508404.JMA_17900"/>
<evidence type="ECO:0000256" key="1">
    <source>
        <dbReference type="PROSITE-ProRule" id="PRU00169"/>
    </source>
</evidence>
<dbReference type="Pfam" id="PF00072">
    <property type="entry name" value="Response_reg"/>
    <property type="match status" value="1"/>
</dbReference>
<feature type="domain" description="Response regulatory" evidence="2">
    <location>
        <begin position="4"/>
        <end position="119"/>
    </location>
</feature>
<dbReference type="Gene3D" id="3.40.50.2300">
    <property type="match status" value="1"/>
</dbReference>
<evidence type="ECO:0000313" key="3">
    <source>
        <dbReference type="EMBL" id="AJD91107.1"/>
    </source>
</evidence>
<dbReference type="GO" id="GO:0000160">
    <property type="term" value="P:phosphorelay signal transduction system"/>
    <property type="evidence" value="ECO:0007669"/>
    <property type="project" value="InterPro"/>
</dbReference>
<protein>
    <submittedName>
        <fullName evidence="3">Chemotaxis protein CheY</fullName>
    </submittedName>
</protein>
<dbReference type="BioCyc" id="JESP1508404:G14D9-11045-MONOMER"/>
<dbReference type="KEGG" id="jeo:JMA_17900"/>
<dbReference type="InterPro" id="IPR011006">
    <property type="entry name" value="CheY-like_superfamily"/>
</dbReference>
<dbReference type="HOGENOM" id="CLU_000445_69_15_9"/>
<dbReference type="InterPro" id="IPR052048">
    <property type="entry name" value="ST_Response_Regulator"/>
</dbReference>
<organism evidence="3 4">
    <name type="scientific">Jeotgalibacillus malaysiensis</name>
    <dbReference type="NCBI Taxonomy" id="1508404"/>
    <lineage>
        <taxon>Bacteria</taxon>
        <taxon>Bacillati</taxon>
        <taxon>Bacillota</taxon>
        <taxon>Bacilli</taxon>
        <taxon>Bacillales</taxon>
        <taxon>Caryophanaceae</taxon>
        <taxon>Jeotgalibacillus</taxon>
    </lineage>
</organism>
<dbReference type="CDD" id="cd17542">
    <property type="entry name" value="REC_CheY"/>
    <property type="match status" value="1"/>
</dbReference>
<sequence>MMTKVLVVDDAKFMRMTLRNVLENSSFQVVGEAENGEEAIEKYKALNPDLVTMDITMPVLDGIAAAKRILKEDPKANIIMCSAMGQQKMVIEAIEAGAKDFIVKPFDGTRVVESLSRVISR</sequence>
<dbReference type="SUPFAM" id="SSF52172">
    <property type="entry name" value="CheY-like"/>
    <property type="match status" value="1"/>
</dbReference>
<feature type="modified residue" description="4-aspartylphosphate" evidence="1">
    <location>
        <position position="54"/>
    </location>
</feature>
<keyword evidence="4" id="KW-1185">Reference proteome</keyword>
<gene>
    <name evidence="3" type="ORF">JMA_17900</name>
</gene>
<dbReference type="PANTHER" id="PTHR43228:SF1">
    <property type="entry name" value="TWO-COMPONENT RESPONSE REGULATOR ARR22"/>
    <property type="match status" value="1"/>
</dbReference>
<dbReference type="PROSITE" id="PS50110">
    <property type="entry name" value="RESPONSE_REGULATORY"/>
    <property type="match status" value="1"/>
</dbReference>
<evidence type="ECO:0000259" key="2">
    <source>
        <dbReference type="PROSITE" id="PS50110"/>
    </source>
</evidence>